<dbReference type="PANTHER" id="PTHR20881">
    <property type="entry name" value="3-METHYL-2-OXOBUTANOATE HYDROXYMETHYLTRANSFERASE"/>
    <property type="match status" value="1"/>
</dbReference>
<feature type="domain" description="Ketopantoate reductase N-terminal" evidence="9">
    <location>
        <begin position="315"/>
        <end position="464"/>
    </location>
</feature>
<organism evidence="11 12">
    <name type="scientific">Acrasis kona</name>
    <dbReference type="NCBI Taxonomy" id="1008807"/>
    <lineage>
        <taxon>Eukaryota</taxon>
        <taxon>Discoba</taxon>
        <taxon>Heterolobosea</taxon>
        <taxon>Tetramitia</taxon>
        <taxon>Eutetramitia</taxon>
        <taxon>Acrasidae</taxon>
        <taxon>Acrasis</taxon>
    </lineage>
</organism>
<dbReference type="GO" id="GO:0003864">
    <property type="term" value="F:3-methyl-2-oxobutanoate hydroxymethyltransferase activity"/>
    <property type="evidence" value="ECO:0007669"/>
    <property type="project" value="UniProtKB-EC"/>
</dbReference>
<evidence type="ECO:0000313" key="12">
    <source>
        <dbReference type="Proteomes" id="UP001431209"/>
    </source>
</evidence>
<dbReference type="GO" id="GO:0008677">
    <property type="term" value="F:2-dehydropantoate 2-reductase activity"/>
    <property type="evidence" value="ECO:0007669"/>
    <property type="project" value="InterPro"/>
</dbReference>
<comment type="pathway">
    <text evidence="1">Cofactor biosynthesis; (R)-pantothenate biosynthesis; (R)-pantoate from 3-methyl-2-oxobutanoate: step 1/2.</text>
</comment>
<dbReference type="HAMAP" id="MF_00156">
    <property type="entry name" value="PanB"/>
    <property type="match status" value="1"/>
</dbReference>
<dbReference type="InterPro" id="IPR013332">
    <property type="entry name" value="KPR_N"/>
</dbReference>
<dbReference type="Gene3D" id="3.20.20.60">
    <property type="entry name" value="Phosphoenolpyruvate-binding domains"/>
    <property type="match status" value="1"/>
</dbReference>
<evidence type="ECO:0000256" key="8">
    <source>
        <dbReference type="ARBA" id="ARBA00049172"/>
    </source>
</evidence>
<dbReference type="EMBL" id="JAOPGA020001347">
    <property type="protein sequence ID" value="KAL0487535.1"/>
    <property type="molecule type" value="Genomic_DNA"/>
</dbReference>
<dbReference type="GO" id="GO:0005739">
    <property type="term" value="C:mitochondrion"/>
    <property type="evidence" value="ECO:0007669"/>
    <property type="project" value="TreeGrafter"/>
</dbReference>
<dbReference type="EC" id="2.1.2.11" evidence="4"/>
<name>A0AAW2ZDM7_9EUKA</name>
<dbReference type="GO" id="GO:0000287">
    <property type="term" value="F:magnesium ion binding"/>
    <property type="evidence" value="ECO:0007669"/>
    <property type="project" value="TreeGrafter"/>
</dbReference>
<comment type="similarity">
    <text evidence="3">Belongs to the PanB family.</text>
</comment>
<keyword evidence="6" id="KW-0521">NADP</keyword>
<accession>A0AAW2ZDM7</accession>
<dbReference type="NCBIfam" id="TIGR00222">
    <property type="entry name" value="panB"/>
    <property type="match status" value="1"/>
</dbReference>
<dbReference type="NCBIfam" id="NF001452">
    <property type="entry name" value="PRK00311.1"/>
    <property type="match status" value="1"/>
</dbReference>
<dbReference type="SUPFAM" id="SSF51621">
    <property type="entry name" value="Phosphoenolpyruvate/pyruvate domain"/>
    <property type="match status" value="1"/>
</dbReference>
<evidence type="ECO:0000256" key="7">
    <source>
        <dbReference type="ARBA" id="ARBA00023002"/>
    </source>
</evidence>
<comment type="catalytic activity">
    <reaction evidence="8">
        <text>(6R)-5,10-methylene-5,6,7,8-tetrahydrofolate + 3-methyl-2-oxobutanoate + H2O = 2-dehydropantoate + (6S)-5,6,7,8-tetrahydrofolate</text>
        <dbReference type="Rhea" id="RHEA:11824"/>
        <dbReference type="ChEBI" id="CHEBI:11561"/>
        <dbReference type="ChEBI" id="CHEBI:11851"/>
        <dbReference type="ChEBI" id="CHEBI:15377"/>
        <dbReference type="ChEBI" id="CHEBI:15636"/>
        <dbReference type="ChEBI" id="CHEBI:57453"/>
        <dbReference type="EC" id="2.1.2.11"/>
    </reaction>
</comment>
<keyword evidence="12" id="KW-1185">Reference proteome</keyword>
<evidence type="ECO:0000256" key="4">
    <source>
        <dbReference type="ARBA" id="ARBA00012618"/>
    </source>
</evidence>
<feature type="domain" description="Ketopantoate reductase C-terminal" evidence="10">
    <location>
        <begin position="498"/>
        <end position="638"/>
    </location>
</feature>
<evidence type="ECO:0000259" key="10">
    <source>
        <dbReference type="Pfam" id="PF08546"/>
    </source>
</evidence>
<keyword evidence="7" id="KW-0560">Oxidoreductase</keyword>
<dbReference type="Proteomes" id="UP001431209">
    <property type="component" value="Unassembled WGS sequence"/>
</dbReference>
<comment type="caution">
    <text evidence="11">The sequence shown here is derived from an EMBL/GenBank/DDBJ whole genome shotgun (WGS) entry which is preliminary data.</text>
</comment>
<keyword evidence="5" id="KW-0808">Transferase</keyword>
<dbReference type="Pfam" id="PF08546">
    <property type="entry name" value="ApbA_C"/>
    <property type="match status" value="1"/>
</dbReference>
<dbReference type="InterPro" id="IPR015813">
    <property type="entry name" value="Pyrv/PenolPyrv_kinase-like_dom"/>
</dbReference>
<dbReference type="Gene3D" id="3.40.50.720">
    <property type="entry name" value="NAD(P)-binding Rossmann-like Domain"/>
    <property type="match status" value="1"/>
</dbReference>
<dbReference type="SUPFAM" id="SSF48179">
    <property type="entry name" value="6-phosphogluconate dehydrogenase C-terminal domain-like"/>
    <property type="match status" value="1"/>
</dbReference>
<evidence type="ECO:0000256" key="5">
    <source>
        <dbReference type="ARBA" id="ARBA00022679"/>
    </source>
</evidence>
<dbReference type="InterPro" id="IPR013752">
    <property type="entry name" value="KPA_reductase"/>
</dbReference>
<dbReference type="InterPro" id="IPR013328">
    <property type="entry name" value="6PGD_dom2"/>
</dbReference>
<evidence type="ECO:0000256" key="3">
    <source>
        <dbReference type="ARBA" id="ARBA00008676"/>
    </source>
</evidence>
<dbReference type="GO" id="GO:0015940">
    <property type="term" value="P:pantothenate biosynthetic process"/>
    <property type="evidence" value="ECO:0007669"/>
    <property type="project" value="InterPro"/>
</dbReference>
<gene>
    <name evidence="11" type="ORF">AKO1_008650</name>
</gene>
<comment type="similarity">
    <text evidence="2">Belongs to the ketopantoate reductase family.</text>
</comment>
<dbReference type="Gene3D" id="1.10.1040.10">
    <property type="entry name" value="N-(1-d-carboxylethyl)-l-norvaline Dehydrogenase, domain 2"/>
    <property type="match status" value="1"/>
</dbReference>
<dbReference type="InterPro" id="IPR003710">
    <property type="entry name" value="ApbA"/>
</dbReference>
<dbReference type="FunFam" id="3.20.20.60:FF:000003">
    <property type="entry name" value="3-methyl-2-oxobutanoate hydroxymethyltransferase"/>
    <property type="match status" value="1"/>
</dbReference>
<sequence length="659" mass="73263">MTITNLRQKHKDRVPITMVTATDYHSGSILDECNVDAILVGDSLSMTVLGHENTTRVNMQQMLHHAECVARAVKKGFLIGDMPFGSYESSNELAIQNAMRFIKEAGMHAIKIEGGDQSTIERVRSITSAGIPVVAHIGLTPQTVHATGGYQPFGRTEKEASDLFQQALALQEAGCVMIVLECVPDKVTQQITQRLIVPTIGIGSGPHVSGQVLVFHDLLGMYDDKVPRFCKQFANLHQPMKDAVNSYREEVITGAFPNSDYTYRIDKQQLSLFLSDLPPLTQEQLQRVTEAEMKFLQGSNIEQVHTFDKNKPLNVLVVGAGALGSLIGGKIASKEFHNLWLWDPWVEQVQTMRNKGLTILNHKESDPQRVYKINITSDVNELTDTDLKFHVAIVLTKGFSRRAAQVVDKCLHPTEGVVVTLQNGVGNKEMILNELKQVTNRPVLRGLVYIGATLIKPGIVKQNSRRDKEIILEYDPQYSIPLLSMLQEAGFAAHASKDISTQIFEKLIVNCAINPLTALFGLKNGELAQNPKMRSLVMNIVGECVKVARTDKSIKLETYEPEKVTEKIMAVAHSTSHNISSMYSDIKRLREKREKGGGGEPILTEISRINGAIVQAAKKHNLSVPYNAMLVEMVEALQEHLNQRPPDHDIMDVQTEDKM</sequence>
<dbReference type="Pfam" id="PF02558">
    <property type="entry name" value="ApbA"/>
    <property type="match status" value="1"/>
</dbReference>
<evidence type="ECO:0000313" key="11">
    <source>
        <dbReference type="EMBL" id="KAL0487535.1"/>
    </source>
</evidence>
<dbReference type="AlphaFoldDB" id="A0AAW2ZDM7"/>
<protein>
    <recommendedName>
        <fullName evidence="4">3-methyl-2-oxobutanoate hydroxymethyltransferase</fullName>
        <ecNumber evidence="4">2.1.2.11</ecNumber>
    </recommendedName>
</protein>
<evidence type="ECO:0000259" key="9">
    <source>
        <dbReference type="Pfam" id="PF02558"/>
    </source>
</evidence>
<proteinExistence type="inferred from homology"/>
<reference evidence="11 12" key="1">
    <citation type="submission" date="2024-03" db="EMBL/GenBank/DDBJ databases">
        <title>The Acrasis kona genome and developmental transcriptomes reveal deep origins of eukaryotic multicellular pathways.</title>
        <authorList>
            <person name="Sheikh S."/>
            <person name="Fu C.-J."/>
            <person name="Brown M.W."/>
            <person name="Baldauf S.L."/>
        </authorList>
    </citation>
    <scope>NUCLEOTIDE SEQUENCE [LARGE SCALE GENOMIC DNA]</scope>
    <source>
        <strain evidence="11 12">ATCC MYA-3509</strain>
    </source>
</reference>
<dbReference type="NCBIfam" id="TIGR00745">
    <property type="entry name" value="apbA_panE"/>
    <property type="match status" value="1"/>
</dbReference>
<dbReference type="InterPro" id="IPR008927">
    <property type="entry name" value="6-PGluconate_DH-like_C_sf"/>
</dbReference>
<dbReference type="PANTHER" id="PTHR20881:SF0">
    <property type="entry name" value="3-METHYL-2-OXOBUTANOATE HYDROXYMETHYLTRANSFERASE"/>
    <property type="match status" value="1"/>
</dbReference>
<dbReference type="Pfam" id="PF02548">
    <property type="entry name" value="Pantoate_transf"/>
    <property type="match status" value="1"/>
</dbReference>
<dbReference type="CDD" id="cd06557">
    <property type="entry name" value="KPHMT-like"/>
    <property type="match status" value="1"/>
</dbReference>
<evidence type="ECO:0000256" key="2">
    <source>
        <dbReference type="ARBA" id="ARBA00007870"/>
    </source>
</evidence>
<evidence type="ECO:0000256" key="6">
    <source>
        <dbReference type="ARBA" id="ARBA00022857"/>
    </source>
</evidence>
<evidence type="ECO:0000256" key="1">
    <source>
        <dbReference type="ARBA" id="ARBA00005033"/>
    </source>
</evidence>
<dbReference type="InterPro" id="IPR036291">
    <property type="entry name" value="NAD(P)-bd_dom_sf"/>
</dbReference>
<dbReference type="SUPFAM" id="SSF51735">
    <property type="entry name" value="NAD(P)-binding Rossmann-fold domains"/>
    <property type="match status" value="1"/>
</dbReference>
<dbReference type="InterPro" id="IPR003700">
    <property type="entry name" value="Pantoate_hydroxy_MeTrfase"/>
</dbReference>
<dbReference type="InterPro" id="IPR040442">
    <property type="entry name" value="Pyrv_kinase-like_dom_sf"/>
</dbReference>